<keyword evidence="2" id="KW-0012">Acyltransferase</keyword>
<dbReference type="Gene3D" id="3.30.1050.10">
    <property type="entry name" value="SCP2 sterol-binding domain"/>
    <property type="match status" value="1"/>
</dbReference>
<dbReference type="Pfam" id="PF13530">
    <property type="entry name" value="SCP2_2"/>
    <property type="match status" value="1"/>
</dbReference>
<dbReference type="PANTHER" id="PTHR37817">
    <property type="entry name" value="N-ACETYLTRANSFERASE EIS"/>
    <property type="match status" value="1"/>
</dbReference>
<dbReference type="EC" id="2.3.1.-" evidence="2"/>
<name>A0ABU6D444_9BACL</name>
<organism evidence="2 3">
    <name type="scientific">Paenibacillus chondroitinus</name>
    <dbReference type="NCBI Taxonomy" id="59842"/>
    <lineage>
        <taxon>Bacteria</taxon>
        <taxon>Bacillati</taxon>
        <taxon>Bacillota</taxon>
        <taxon>Bacilli</taxon>
        <taxon>Bacillales</taxon>
        <taxon>Paenibacillaceae</taxon>
        <taxon>Paenibacillus</taxon>
    </lineage>
</organism>
<dbReference type="SUPFAM" id="SSF55729">
    <property type="entry name" value="Acyl-CoA N-acyltransferases (Nat)"/>
    <property type="match status" value="1"/>
</dbReference>
<protein>
    <submittedName>
        <fullName evidence="2">GNAT family N-acetyltransferase</fullName>
        <ecNumber evidence="2">2.3.1.-</ecNumber>
    </submittedName>
</protein>
<dbReference type="InterPro" id="IPR036527">
    <property type="entry name" value="SCP2_sterol-bd_dom_sf"/>
</dbReference>
<evidence type="ECO:0000313" key="2">
    <source>
        <dbReference type="EMBL" id="MEB4792476.1"/>
    </source>
</evidence>
<feature type="domain" description="N-acetyltransferase" evidence="1">
    <location>
        <begin position="2"/>
        <end position="147"/>
    </location>
</feature>
<dbReference type="PANTHER" id="PTHR37817:SF1">
    <property type="entry name" value="N-ACETYLTRANSFERASE EIS"/>
    <property type="match status" value="1"/>
</dbReference>
<accession>A0ABU6D444</accession>
<dbReference type="GO" id="GO:0016746">
    <property type="term" value="F:acyltransferase activity"/>
    <property type="evidence" value="ECO:0007669"/>
    <property type="project" value="UniProtKB-KW"/>
</dbReference>
<evidence type="ECO:0000259" key="1">
    <source>
        <dbReference type="PROSITE" id="PS51186"/>
    </source>
</evidence>
<reference evidence="2 3" key="1">
    <citation type="submission" date="2023-03" db="EMBL/GenBank/DDBJ databases">
        <title>Bacillus Genome Sequencing.</title>
        <authorList>
            <person name="Dunlap C."/>
        </authorList>
    </citation>
    <scope>NUCLEOTIDE SEQUENCE [LARGE SCALE GENOMIC DNA]</scope>
    <source>
        <strain evidence="2 3">NRS-1351</strain>
    </source>
</reference>
<dbReference type="Pfam" id="PF17668">
    <property type="entry name" value="Acetyltransf_17"/>
    <property type="match status" value="1"/>
</dbReference>
<proteinExistence type="predicted"/>
<comment type="caution">
    <text evidence="2">The sequence shown here is derived from an EMBL/GenBank/DDBJ whole genome shotgun (WGS) entry which is preliminary data.</text>
</comment>
<keyword evidence="2" id="KW-0808">Transferase</keyword>
<dbReference type="Pfam" id="PF13527">
    <property type="entry name" value="Acetyltransf_9"/>
    <property type="match status" value="1"/>
</dbReference>
<gene>
    <name evidence="2" type="ORF">P5G65_01075</name>
</gene>
<dbReference type="PROSITE" id="PS51186">
    <property type="entry name" value="GNAT"/>
    <property type="match status" value="1"/>
</dbReference>
<dbReference type="Gene3D" id="3.40.630.30">
    <property type="match status" value="2"/>
</dbReference>
<dbReference type="InterPro" id="IPR041380">
    <property type="entry name" value="Acetyltransf_17"/>
</dbReference>
<dbReference type="InterPro" id="IPR051554">
    <property type="entry name" value="Acetyltransferase_Eis"/>
</dbReference>
<dbReference type="SUPFAM" id="SSF55718">
    <property type="entry name" value="SCP-like"/>
    <property type="match status" value="1"/>
</dbReference>
<keyword evidence="3" id="KW-1185">Reference proteome</keyword>
<evidence type="ECO:0000313" key="3">
    <source>
        <dbReference type="Proteomes" id="UP001355653"/>
    </source>
</evidence>
<dbReference type="EMBL" id="JAROBY010000002">
    <property type="protein sequence ID" value="MEB4792476.1"/>
    <property type="molecule type" value="Genomic_DNA"/>
</dbReference>
<dbReference type="RefSeq" id="WP_127453174.1">
    <property type="nucleotide sequence ID" value="NZ_JAROBY010000002.1"/>
</dbReference>
<dbReference type="Proteomes" id="UP001355653">
    <property type="component" value="Unassembled WGS sequence"/>
</dbReference>
<dbReference type="InterPro" id="IPR016181">
    <property type="entry name" value="Acyl_CoA_acyltransferase"/>
</dbReference>
<dbReference type="InterPro" id="IPR025559">
    <property type="entry name" value="Eis_dom"/>
</dbReference>
<dbReference type="InterPro" id="IPR000182">
    <property type="entry name" value="GNAT_dom"/>
</dbReference>
<sequence>MSEIRTLEQQELPESLALSQFAFQYELSAEEQEDRSNWTDPKQIWGYFVQGKLTAKLQINQFHTWLNGQRFAMGGIAGVATWPEYRRNGMVAKLLLQALKVMKEQGQTVSFLSPFKFEFYRKYGWETYIDYLKYEIPADKLPKFHAPEGSSIVRVTREWELLNPIYEQYALQFNGMMERDASWWNNRYFKNKKGTVALYVNAKGERTGYVFYQVKEYTATIHEMVFLDEETRRGLWKFIADHDSMISKVEVKAPADDQLPFLVHDPKFKQEKITYFSARIIDVEAFLRQYRFESRKEVEPIYLRISDPHADWNDGIFQLQFTGSGGEKAEVIKLAEGEQPADERILSCSIQTLTALFMSYQKAGFMAKIERLQGSQELVTQLEAAIPQRTTYLADFF</sequence>